<sequence>MTTVPRPDVVLAVDGGGSKTDVVLLGIDGEVLAWERGTGSSPQLEGLAASVGVIDDLVSRALGGRDPRTLAQVGLYLSGLDLAEEITVFRAALADLPWAVDVVVENDLHALLRAGTDAPDAVAVICGTGMNAIGVRADGEQVRFPALGPLSGDWGGGGELGDAVVWHAARAEDGRGPATVLVDLLLDAVASPSVAALIEDVHLGRRHGEGFAPLAPLVFAAAHAGDAVAREVVRRQAEEVVSYVRACIDRLGLRDAEVPVLFGGGVARGRDPLLLDDIHVGLAQHAPNARLSVVDAPPVLGAALLVLAAAGADAAALERATVLLSTDVRFAQRMPLGAS</sequence>
<dbReference type="PANTHER" id="PTHR43190:SF3">
    <property type="entry name" value="N-ACETYL-D-GLUCOSAMINE KINASE"/>
    <property type="match status" value="1"/>
</dbReference>
<keyword evidence="2" id="KW-0808">Transferase</keyword>
<keyword evidence="2" id="KW-0418">Kinase</keyword>
<dbReference type="InterPro" id="IPR002731">
    <property type="entry name" value="ATPase_BadF"/>
</dbReference>
<accession>A0A543BP49</accession>
<dbReference type="Proteomes" id="UP000317209">
    <property type="component" value="Unassembled WGS sequence"/>
</dbReference>
<dbReference type="InterPro" id="IPR052519">
    <property type="entry name" value="Euk-type_GlcNAc_Kinase"/>
</dbReference>
<dbReference type="SUPFAM" id="SSF53067">
    <property type="entry name" value="Actin-like ATPase domain"/>
    <property type="match status" value="2"/>
</dbReference>
<gene>
    <name evidence="2" type="ORF">FB560_2261</name>
</gene>
<proteinExistence type="predicted"/>
<reference evidence="2 3" key="1">
    <citation type="submission" date="2019-06" db="EMBL/GenBank/DDBJ databases">
        <title>Sequencing the genomes of 1000 actinobacteria strains.</title>
        <authorList>
            <person name="Klenk H.-P."/>
        </authorList>
    </citation>
    <scope>NUCLEOTIDE SEQUENCE [LARGE SCALE GENOMIC DNA]</scope>
    <source>
        <strain evidence="2 3">DSM 20169</strain>
    </source>
</reference>
<feature type="domain" description="ATPase BadF/BadG/BcrA/BcrD type" evidence="1">
    <location>
        <begin position="13"/>
        <end position="269"/>
    </location>
</feature>
<evidence type="ECO:0000259" key="1">
    <source>
        <dbReference type="Pfam" id="PF01869"/>
    </source>
</evidence>
<dbReference type="Gene3D" id="3.30.420.40">
    <property type="match status" value="2"/>
</dbReference>
<dbReference type="PANTHER" id="PTHR43190">
    <property type="entry name" value="N-ACETYL-D-GLUCOSAMINE KINASE"/>
    <property type="match status" value="1"/>
</dbReference>
<organism evidence="2 3">
    <name type="scientific">Microbacterium saperdae</name>
    <dbReference type="NCBI Taxonomy" id="69368"/>
    <lineage>
        <taxon>Bacteria</taxon>
        <taxon>Bacillati</taxon>
        <taxon>Actinomycetota</taxon>
        <taxon>Actinomycetes</taxon>
        <taxon>Micrococcales</taxon>
        <taxon>Microbacteriaceae</taxon>
        <taxon>Microbacterium</taxon>
    </lineage>
</organism>
<dbReference type="Pfam" id="PF01869">
    <property type="entry name" value="BcrAD_BadFG"/>
    <property type="match status" value="1"/>
</dbReference>
<dbReference type="RefSeq" id="WP_229673118.1">
    <property type="nucleotide sequence ID" value="NZ_VFOX01000001.1"/>
</dbReference>
<dbReference type="InterPro" id="IPR043129">
    <property type="entry name" value="ATPase_NBD"/>
</dbReference>
<evidence type="ECO:0000313" key="3">
    <source>
        <dbReference type="Proteomes" id="UP000317209"/>
    </source>
</evidence>
<evidence type="ECO:0000313" key="2">
    <source>
        <dbReference type="EMBL" id="TQL86599.1"/>
    </source>
</evidence>
<comment type="caution">
    <text evidence="2">The sequence shown here is derived from an EMBL/GenBank/DDBJ whole genome shotgun (WGS) entry which is preliminary data.</text>
</comment>
<dbReference type="EMBL" id="VFOX01000001">
    <property type="protein sequence ID" value="TQL86599.1"/>
    <property type="molecule type" value="Genomic_DNA"/>
</dbReference>
<name>A0A543BP49_9MICO</name>
<dbReference type="GO" id="GO:0016301">
    <property type="term" value="F:kinase activity"/>
    <property type="evidence" value="ECO:0007669"/>
    <property type="project" value="UniProtKB-KW"/>
</dbReference>
<protein>
    <submittedName>
        <fullName evidence="2">N-acetylglucosamine kinase-like BadF-type ATPase</fullName>
    </submittedName>
</protein>
<keyword evidence="3" id="KW-1185">Reference proteome</keyword>
<dbReference type="AlphaFoldDB" id="A0A543BP49"/>